<evidence type="ECO:0000259" key="7">
    <source>
        <dbReference type="Pfam" id="PF05193"/>
    </source>
</evidence>
<organism evidence="8">
    <name type="scientific">Lysobacter firmicutimachus</name>
    <dbReference type="NCBI Taxonomy" id="1792846"/>
    <lineage>
        <taxon>Bacteria</taxon>
        <taxon>Pseudomonadati</taxon>
        <taxon>Pseudomonadota</taxon>
        <taxon>Gammaproteobacteria</taxon>
        <taxon>Lysobacterales</taxon>
        <taxon>Lysobacteraceae</taxon>
        <taxon>Lysobacter</taxon>
    </lineage>
</organism>
<dbReference type="GO" id="GO:0006508">
    <property type="term" value="P:proteolysis"/>
    <property type="evidence" value="ECO:0007669"/>
    <property type="project" value="InterPro"/>
</dbReference>
<dbReference type="PANTHER" id="PTHR11851:SF49">
    <property type="entry name" value="MITOCHONDRIAL-PROCESSING PEPTIDASE SUBUNIT ALPHA"/>
    <property type="match status" value="1"/>
</dbReference>
<dbReference type="Pfam" id="PF05193">
    <property type="entry name" value="Peptidase_M16_C"/>
    <property type="match status" value="2"/>
</dbReference>
<evidence type="ECO:0000256" key="3">
    <source>
        <dbReference type="RuleBase" id="RU004447"/>
    </source>
</evidence>
<dbReference type="RefSeq" id="WP_363799424.1">
    <property type="nucleotide sequence ID" value="NZ_CP159925.1"/>
</dbReference>
<dbReference type="InterPro" id="IPR011765">
    <property type="entry name" value="Pept_M16_N"/>
</dbReference>
<dbReference type="SUPFAM" id="SSF63411">
    <property type="entry name" value="LuxS/MPP-like metallohydrolase"/>
    <property type="match status" value="4"/>
</dbReference>
<dbReference type="Pfam" id="PF00675">
    <property type="entry name" value="Peptidase_M16"/>
    <property type="match status" value="1"/>
</dbReference>
<evidence type="ECO:0000256" key="2">
    <source>
        <dbReference type="ARBA" id="ARBA00007261"/>
    </source>
</evidence>
<protein>
    <submittedName>
        <fullName evidence="8">Pitrilysin family protein</fullName>
    </submittedName>
</protein>
<feature type="domain" description="Peptidase M16 C-terminal" evidence="7">
    <location>
        <begin position="670"/>
        <end position="853"/>
    </location>
</feature>
<accession>A0AAU8MXY2</accession>
<keyword evidence="5" id="KW-0732">Signal</keyword>
<evidence type="ECO:0000256" key="5">
    <source>
        <dbReference type="SAM" id="SignalP"/>
    </source>
</evidence>
<sequence>MTPFLPSPRPALLAAALALACAFGPAAAAPAPLPAGVQAGPCVEGICEYRLGNGLRVLLFPDASRPTVTVNLIYRVGSKQENYGETGMAHLLEHLLFKGTPTHRDIPGEMKKRGIGFNAETSLERTNYYASFPANDATLDWLLGLEADRMVHSDIARKDLDSEMTVVRNEMENGENSPAAALVERVRSTAYLWHRYGNSTIGARSDVEGVPIERLQAYYRTWYRPDNATLVLAGRFDPAATLDSIARRFGPIARPAEPMRSFYTVEPAQDGEREVTVRRVGDIRLLMAAYHIPAATHADAAALAVLEDVLGHVPGGRLHKALVETGLAASAGGGAEQMRDPGLFSAIAALPKDGDEAKARQALLDQLEQIARQPVTAAEVEAAQQRLRNGFELAYTNVSSVAMGLSDAVASGDWRLYFHQRDALDKVTAQDVNRVARDYLTANNRTFGRFVPSQTAQRAAIPAAPDAAVLLKDYVGKAAVAAGEHFDPTPANIQARTETVVIDTGGGRSLKLALLPKKTRGGTVSVTASFNFGNVDALKGREVAGSVAGALMMRGAQGLSREQIDQRFDALKTAARVGGSLQSARIDLTTRREQLADALSLAAQVLRTPTYPDAEFEQYRLQAITGMEASRQEPGSIAGLALAKHFDPWPAGHPLRALSLDESLAALKALKLADVRAFHRDFYGTAEGQISVVGDFDPVALKRQLQNLFADWRAPQAFAPIATSYTAVAAEQRRFETPDKPNGVLLARANLSLKDTDPDYPALVAANYILGGGTIKSRLGDRIRQRDGLSYGVGSDIDADASRDGRDDAGNWSVEAIAAPENLDKVERAMREEIDRLLRDGVQADELRDAVSGLLTQREQARASDAAIAAGLAGNLFYGRTMQFSADFDAALKALTVDQVNAAIRKHLKPDQLSVYLAGDFAAAAKGGSPAKAPATGAASAAGDAGAGQ</sequence>
<dbReference type="AlphaFoldDB" id="A0AAU8MXY2"/>
<dbReference type="GO" id="GO:0046872">
    <property type="term" value="F:metal ion binding"/>
    <property type="evidence" value="ECO:0007669"/>
    <property type="project" value="InterPro"/>
</dbReference>
<dbReference type="PANTHER" id="PTHR11851">
    <property type="entry name" value="METALLOPROTEASE"/>
    <property type="match status" value="1"/>
</dbReference>
<evidence type="ECO:0000259" key="6">
    <source>
        <dbReference type="Pfam" id="PF00675"/>
    </source>
</evidence>
<dbReference type="InterPro" id="IPR001431">
    <property type="entry name" value="Pept_M16_Zn_BS"/>
</dbReference>
<evidence type="ECO:0000313" key="8">
    <source>
        <dbReference type="EMBL" id="XCO76054.1"/>
    </source>
</evidence>
<proteinExistence type="inferred from homology"/>
<dbReference type="InterPro" id="IPR050361">
    <property type="entry name" value="MPP/UQCRC_Complex"/>
</dbReference>
<feature type="region of interest" description="Disordered" evidence="4">
    <location>
        <begin position="929"/>
        <end position="949"/>
    </location>
</feature>
<reference evidence="8" key="1">
    <citation type="submission" date="2024-06" db="EMBL/GenBank/DDBJ databases">
        <authorList>
            <person name="Li S."/>
        </authorList>
    </citation>
    <scope>NUCLEOTIDE SEQUENCE</scope>
    <source>
        <strain evidence="8">SR10</strain>
    </source>
</reference>
<gene>
    <name evidence="8" type="ORF">ABU614_04510</name>
</gene>
<evidence type="ECO:0000256" key="1">
    <source>
        <dbReference type="ARBA" id="ARBA00001947"/>
    </source>
</evidence>
<evidence type="ECO:0000256" key="4">
    <source>
        <dbReference type="SAM" id="MobiDB-lite"/>
    </source>
</evidence>
<comment type="similarity">
    <text evidence="2 3">Belongs to the peptidase M16 family.</text>
</comment>
<dbReference type="Gene3D" id="3.30.830.10">
    <property type="entry name" value="Metalloenzyme, LuxS/M16 peptidase-like"/>
    <property type="match status" value="4"/>
</dbReference>
<feature type="signal peptide" evidence="5">
    <location>
        <begin position="1"/>
        <end position="28"/>
    </location>
</feature>
<dbReference type="EMBL" id="CP159925">
    <property type="protein sequence ID" value="XCO76054.1"/>
    <property type="molecule type" value="Genomic_DNA"/>
</dbReference>
<dbReference type="GO" id="GO:0004222">
    <property type="term" value="F:metalloendopeptidase activity"/>
    <property type="evidence" value="ECO:0007669"/>
    <property type="project" value="InterPro"/>
</dbReference>
<dbReference type="PROSITE" id="PS00143">
    <property type="entry name" value="INSULINASE"/>
    <property type="match status" value="1"/>
</dbReference>
<comment type="cofactor">
    <cofactor evidence="1">
        <name>Zn(2+)</name>
        <dbReference type="ChEBI" id="CHEBI:29105"/>
    </cofactor>
</comment>
<feature type="domain" description="Peptidase M16 N-terminal" evidence="6">
    <location>
        <begin position="57"/>
        <end position="203"/>
    </location>
</feature>
<dbReference type="InterPro" id="IPR011249">
    <property type="entry name" value="Metalloenz_LuxS/M16"/>
</dbReference>
<dbReference type="InterPro" id="IPR007863">
    <property type="entry name" value="Peptidase_M16_C"/>
</dbReference>
<name>A0AAU8MXY2_9GAMM</name>
<feature type="chain" id="PRO_5043919329" evidence="5">
    <location>
        <begin position="29"/>
        <end position="949"/>
    </location>
</feature>
<feature type="domain" description="Peptidase M16 C-terminal" evidence="7">
    <location>
        <begin position="212"/>
        <end position="387"/>
    </location>
</feature>